<dbReference type="SUPFAM" id="SSF82829">
    <property type="entry name" value="MesJ substrate recognition domain-like"/>
    <property type="match status" value="1"/>
</dbReference>
<dbReference type="CDD" id="cd01992">
    <property type="entry name" value="TilS_N"/>
    <property type="match status" value="1"/>
</dbReference>
<dbReference type="RefSeq" id="WP_271714287.1">
    <property type="nucleotide sequence ID" value="NZ_AP024169.1"/>
</dbReference>
<keyword evidence="12" id="KW-1185">Reference proteome</keyword>
<dbReference type="SUPFAM" id="SSF56037">
    <property type="entry name" value="PheT/TilS domain"/>
    <property type="match status" value="1"/>
</dbReference>
<dbReference type="Pfam" id="PF01171">
    <property type="entry name" value="ATP_bind_3"/>
    <property type="match status" value="1"/>
</dbReference>
<dbReference type="HAMAP" id="MF_01161">
    <property type="entry name" value="tRNA_Ile_lys_synt"/>
    <property type="match status" value="1"/>
</dbReference>
<sequence length="480" mass="55879">MINKVLQYIKANSMINEKDKIVLGVSGGADSVCLFFVMLRLREIYHLHLEVVHVNHGIRGDEAKEDEEFVKELCERENVPITIFHEEVKKIASDSKLSEEEAGRQVRYDAFYKVCEEKGCRKIAIAHNRNDSAETILFNLFRGSGIKGLTGIRAVRGEIIRPLLCVSRDEIEEYLEQLGEGFKIDKTNLLEEYTRNKIRRKVLPYVTSEINQKAMEHIVSSGNILSEVVAYIENNMLECYDRIVSYDEIRKEYFIYVNAIMKEDIVIQKELVRYILSKISGGLKDIENKHVEIVLELIDKSVGKKVDLPYDIEVRKDYDKIIFGKHRKVIPRAKDLIIENLGEKDLRIEDTKIHIPGEYYDEDHKWKLEFELINYKKNLIIPTNGCTKWFDYDRIKNTVSLRTRREGDFLQIDQKGSRKKIKSLFIDKKVPRELRDRIPLLADGDHIMWILGDRISEAYKVNEQTEKILIVKVDGGNNNG</sequence>
<dbReference type="PANTHER" id="PTHR43033">
    <property type="entry name" value="TRNA(ILE)-LYSIDINE SYNTHASE-RELATED"/>
    <property type="match status" value="1"/>
</dbReference>
<name>A0A7R7IAZ6_9FIRM</name>
<evidence type="ECO:0000256" key="4">
    <source>
        <dbReference type="ARBA" id="ARBA00022694"/>
    </source>
</evidence>
<dbReference type="EMBL" id="AP024169">
    <property type="protein sequence ID" value="BCN28987.1"/>
    <property type="molecule type" value="Genomic_DNA"/>
</dbReference>
<keyword evidence="4 8" id="KW-0819">tRNA processing</keyword>
<evidence type="ECO:0000256" key="5">
    <source>
        <dbReference type="ARBA" id="ARBA00022741"/>
    </source>
</evidence>
<comment type="catalytic activity">
    <reaction evidence="7 8">
        <text>cytidine(34) in tRNA(Ile2) + L-lysine + ATP = lysidine(34) in tRNA(Ile2) + AMP + diphosphate + H(+)</text>
        <dbReference type="Rhea" id="RHEA:43744"/>
        <dbReference type="Rhea" id="RHEA-COMP:10625"/>
        <dbReference type="Rhea" id="RHEA-COMP:10670"/>
        <dbReference type="ChEBI" id="CHEBI:15378"/>
        <dbReference type="ChEBI" id="CHEBI:30616"/>
        <dbReference type="ChEBI" id="CHEBI:32551"/>
        <dbReference type="ChEBI" id="CHEBI:33019"/>
        <dbReference type="ChEBI" id="CHEBI:82748"/>
        <dbReference type="ChEBI" id="CHEBI:83665"/>
        <dbReference type="ChEBI" id="CHEBI:456215"/>
        <dbReference type="EC" id="6.3.4.19"/>
    </reaction>
</comment>
<gene>
    <name evidence="8 11" type="primary">tilS</name>
    <name evidence="11" type="ORF">bsdtb5_02820</name>
</gene>
<dbReference type="KEGG" id="ahb:bsdtb5_02820"/>
<evidence type="ECO:0000313" key="11">
    <source>
        <dbReference type="EMBL" id="BCN28987.1"/>
    </source>
</evidence>
<keyword evidence="9" id="KW-1133">Transmembrane helix</keyword>
<feature type="domain" description="Lysidine-tRNA(Ile) synthetase C-terminal" evidence="10">
    <location>
        <begin position="399"/>
        <end position="471"/>
    </location>
</feature>
<evidence type="ECO:0000256" key="8">
    <source>
        <dbReference type="HAMAP-Rule" id="MF_01161"/>
    </source>
</evidence>
<dbReference type="EC" id="6.3.4.19" evidence="8"/>
<keyword evidence="3 8" id="KW-0436">Ligase</keyword>
<dbReference type="AlphaFoldDB" id="A0A7R7IAZ6"/>
<protein>
    <recommendedName>
        <fullName evidence="8">tRNA(Ile)-lysidine synthase</fullName>
        <ecNumber evidence="8">6.3.4.19</ecNumber>
    </recommendedName>
    <alternativeName>
        <fullName evidence="8">tRNA(Ile)-2-lysyl-cytidine synthase</fullName>
    </alternativeName>
    <alternativeName>
        <fullName evidence="8">tRNA(Ile)-lysidine synthetase</fullName>
    </alternativeName>
</protein>
<comment type="similarity">
    <text evidence="8">Belongs to the tRNA(Ile)-lysidine synthase family.</text>
</comment>
<dbReference type="InterPro" id="IPR012094">
    <property type="entry name" value="tRNA_Ile_lys_synt"/>
</dbReference>
<proteinExistence type="inferred from homology"/>
<dbReference type="Gene3D" id="3.30.465.60">
    <property type="match status" value="1"/>
</dbReference>
<evidence type="ECO:0000256" key="6">
    <source>
        <dbReference type="ARBA" id="ARBA00022840"/>
    </source>
</evidence>
<organism evidence="11 12">
    <name type="scientific">Anaeromicropila herbilytica</name>
    <dbReference type="NCBI Taxonomy" id="2785025"/>
    <lineage>
        <taxon>Bacteria</taxon>
        <taxon>Bacillati</taxon>
        <taxon>Bacillota</taxon>
        <taxon>Clostridia</taxon>
        <taxon>Lachnospirales</taxon>
        <taxon>Lachnospiraceae</taxon>
        <taxon>Anaeromicropila</taxon>
    </lineage>
</organism>
<dbReference type="NCBIfam" id="TIGR02432">
    <property type="entry name" value="lysidine_TilS_N"/>
    <property type="match status" value="1"/>
</dbReference>
<accession>A0A7R7IAZ6</accession>
<dbReference type="Gene3D" id="3.40.50.620">
    <property type="entry name" value="HUPs"/>
    <property type="match status" value="1"/>
</dbReference>
<comment type="domain">
    <text evidence="8">The N-terminal region contains the highly conserved SGGXDS motif, predicted to be a P-loop motif involved in ATP binding.</text>
</comment>
<evidence type="ECO:0000256" key="1">
    <source>
        <dbReference type="ARBA" id="ARBA00004496"/>
    </source>
</evidence>
<dbReference type="SUPFAM" id="SSF52402">
    <property type="entry name" value="Adenine nucleotide alpha hydrolases-like"/>
    <property type="match status" value="1"/>
</dbReference>
<reference evidence="11 12" key="1">
    <citation type="submission" date="2020-11" db="EMBL/GenBank/DDBJ databases">
        <title>Draft genome sequencing of a Lachnospiraceae strain isolated from anoxic soil subjected to BSD treatment.</title>
        <authorList>
            <person name="Uek A."/>
            <person name="Tonouchi A."/>
        </authorList>
    </citation>
    <scope>NUCLEOTIDE SEQUENCE [LARGE SCALE GENOMIC DNA]</scope>
    <source>
        <strain evidence="11 12">TB5</strain>
    </source>
</reference>
<keyword evidence="6 8" id="KW-0067">ATP-binding</keyword>
<dbReference type="InterPro" id="IPR011063">
    <property type="entry name" value="TilS/TtcA_N"/>
</dbReference>
<keyword evidence="9" id="KW-0812">Transmembrane</keyword>
<dbReference type="InterPro" id="IPR012796">
    <property type="entry name" value="Lysidine-tRNA-synth_C"/>
</dbReference>
<feature type="transmembrane region" description="Helical" evidence="9">
    <location>
        <begin position="21"/>
        <end position="39"/>
    </location>
</feature>
<dbReference type="Pfam" id="PF11734">
    <property type="entry name" value="TilS_C"/>
    <property type="match status" value="1"/>
</dbReference>
<keyword evidence="9" id="KW-0472">Membrane</keyword>
<dbReference type="GO" id="GO:0005737">
    <property type="term" value="C:cytoplasm"/>
    <property type="evidence" value="ECO:0007669"/>
    <property type="project" value="UniProtKB-SubCell"/>
</dbReference>
<dbReference type="NCBIfam" id="TIGR02433">
    <property type="entry name" value="lysidine_TilS_C"/>
    <property type="match status" value="1"/>
</dbReference>
<dbReference type="InterPro" id="IPR012795">
    <property type="entry name" value="tRNA_Ile_lys_synt_N"/>
</dbReference>
<keyword evidence="2 8" id="KW-0963">Cytoplasm</keyword>
<evidence type="ECO:0000256" key="2">
    <source>
        <dbReference type="ARBA" id="ARBA00022490"/>
    </source>
</evidence>
<evidence type="ECO:0000259" key="10">
    <source>
        <dbReference type="SMART" id="SM00977"/>
    </source>
</evidence>
<dbReference type="GO" id="GO:0032267">
    <property type="term" value="F:tRNA(Ile)-lysidine synthase activity"/>
    <property type="evidence" value="ECO:0007669"/>
    <property type="project" value="UniProtKB-EC"/>
</dbReference>
<dbReference type="PANTHER" id="PTHR43033:SF1">
    <property type="entry name" value="TRNA(ILE)-LYSIDINE SYNTHASE-RELATED"/>
    <property type="match status" value="1"/>
</dbReference>
<evidence type="ECO:0000256" key="7">
    <source>
        <dbReference type="ARBA" id="ARBA00048539"/>
    </source>
</evidence>
<evidence type="ECO:0000313" key="12">
    <source>
        <dbReference type="Proteomes" id="UP000595897"/>
    </source>
</evidence>
<dbReference type="GO" id="GO:0006400">
    <property type="term" value="P:tRNA modification"/>
    <property type="evidence" value="ECO:0007669"/>
    <property type="project" value="UniProtKB-UniRule"/>
</dbReference>
<dbReference type="SMART" id="SM00977">
    <property type="entry name" value="TilS_C"/>
    <property type="match status" value="1"/>
</dbReference>
<dbReference type="Proteomes" id="UP000595897">
    <property type="component" value="Chromosome"/>
</dbReference>
<comment type="subcellular location">
    <subcellularLocation>
        <location evidence="1 8">Cytoplasm</location>
    </subcellularLocation>
</comment>
<comment type="function">
    <text evidence="8">Ligates lysine onto the cytidine present at position 34 of the AUA codon-specific tRNA(Ile) that contains the anticodon CAU, in an ATP-dependent manner. Cytidine is converted to lysidine, thus changing the amino acid specificity of the tRNA from methionine to isoleucine.</text>
</comment>
<evidence type="ECO:0000256" key="9">
    <source>
        <dbReference type="SAM" id="Phobius"/>
    </source>
</evidence>
<keyword evidence="5 8" id="KW-0547">Nucleotide-binding</keyword>
<dbReference type="GO" id="GO:0005524">
    <property type="term" value="F:ATP binding"/>
    <property type="evidence" value="ECO:0007669"/>
    <property type="project" value="UniProtKB-UniRule"/>
</dbReference>
<feature type="binding site" evidence="8">
    <location>
        <begin position="26"/>
        <end position="31"/>
    </location>
    <ligand>
        <name>ATP</name>
        <dbReference type="ChEBI" id="CHEBI:30616"/>
    </ligand>
</feature>
<evidence type="ECO:0000256" key="3">
    <source>
        <dbReference type="ARBA" id="ARBA00022598"/>
    </source>
</evidence>
<dbReference type="InterPro" id="IPR014729">
    <property type="entry name" value="Rossmann-like_a/b/a_fold"/>
</dbReference>